<feature type="non-terminal residue" evidence="2">
    <location>
        <position position="1"/>
    </location>
</feature>
<evidence type="ECO:0000313" key="2">
    <source>
        <dbReference type="EMBL" id="MFC7339735.1"/>
    </source>
</evidence>
<accession>A0ABW2LF11</accession>
<dbReference type="Gene3D" id="2.130.10.130">
    <property type="entry name" value="Integrin alpha, N-terminal"/>
    <property type="match status" value="2"/>
</dbReference>
<comment type="caution">
    <text evidence="2">The sequence shown here is derived from an EMBL/GenBank/DDBJ whole genome shotgun (WGS) entry which is preliminary data.</text>
</comment>
<dbReference type="RefSeq" id="WP_379717091.1">
    <property type="nucleotide sequence ID" value="NZ_JBHTBS010000079.1"/>
</dbReference>
<dbReference type="SUPFAM" id="SSF69318">
    <property type="entry name" value="Integrin alpha N-terminal domain"/>
    <property type="match status" value="1"/>
</dbReference>
<name>A0ABW2LF11_9BACT</name>
<protein>
    <submittedName>
        <fullName evidence="2">FG-GAP repeat domain-containing protein</fullName>
    </submittedName>
</protein>
<keyword evidence="1" id="KW-0732">Signal</keyword>
<dbReference type="InterPro" id="IPR013517">
    <property type="entry name" value="FG-GAP"/>
</dbReference>
<keyword evidence="3" id="KW-1185">Reference proteome</keyword>
<sequence>ETFATADRLSLAVQDGVTSGSFIGVDPAVAVSSNPFDVETADLDGDGNLDAIVTQLGTSDSITLLPGNGDMTFGTAIEITGIGNEPYDAVVEDFNGDDLPDIAVAVGGADKVVVLLNTSSSGAISFATPAEVTVGDEPYEMAAADFNGDGFLDLVVTNRGTHATNGRHVSVLTNDQSGGFTESKLGDTLSPRVRPWALAVADFNGDAKADIVVGDMENGRR</sequence>
<reference evidence="3" key="1">
    <citation type="journal article" date="2019" name="Int. J. Syst. Evol. Microbiol.">
        <title>The Global Catalogue of Microorganisms (GCM) 10K type strain sequencing project: providing services to taxonomists for standard genome sequencing and annotation.</title>
        <authorList>
            <consortium name="The Broad Institute Genomics Platform"/>
            <consortium name="The Broad Institute Genome Sequencing Center for Infectious Disease"/>
            <person name="Wu L."/>
            <person name="Ma J."/>
        </authorList>
    </citation>
    <scope>NUCLEOTIDE SEQUENCE [LARGE SCALE GENOMIC DNA]</scope>
    <source>
        <strain evidence="3">CGMCC 4.1467</strain>
    </source>
</reference>
<gene>
    <name evidence="2" type="ORF">ACFQY0_21305</name>
</gene>
<feature type="non-terminal residue" evidence="2">
    <location>
        <position position="221"/>
    </location>
</feature>
<dbReference type="PANTHER" id="PTHR46580">
    <property type="entry name" value="SENSOR KINASE-RELATED"/>
    <property type="match status" value="1"/>
</dbReference>
<evidence type="ECO:0000256" key="1">
    <source>
        <dbReference type="ARBA" id="ARBA00022729"/>
    </source>
</evidence>
<dbReference type="EMBL" id="JBHTBS010000079">
    <property type="protein sequence ID" value="MFC7339735.1"/>
    <property type="molecule type" value="Genomic_DNA"/>
</dbReference>
<evidence type="ECO:0000313" key="3">
    <source>
        <dbReference type="Proteomes" id="UP001596472"/>
    </source>
</evidence>
<dbReference type="Proteomes" id="UP001596472">
    <property type="component" value="Unassembled WGS sequence"/>
</dbReference>
<dbReference type="InterPro" id="IPR028994">
    <property type="entry name" value="Integrin_alpha_N"/>
</dbReference>
<organism evidence="2 3">
    <name type="scientific">Haloferula chungangensis</name>
    <dbReference type="NCBI Taxonomy" id="1048331"/>
    <lineage>
        <taxon>Bacteria</taxon>
        <taxon>Pseudomonadati</taxon>
        <taxon>Verrucomicrobiota</taxon>
        <taxon>Verrucomicrobiia</taxon>
        <taxon>Verrucomicrobiales</taxon>
        <taxon>Verrucomicrobiaceae</taxon>
        <taxon>Haloferula</taxon>
    </lineage>
</organism>
<proteinExistence type="predicted"/>
<dbReference type="Pfam" id="PF13517">
    <property type="entry name" value="FG-GAP_3"/>
    <property type="match status" value="2"/>
</dbReference>